<feature type="signal peptide" evidence="1">
    <location>
        <begin position="1"/>
        <end position="23"/>
    </location>
</feature>
<keyword evidence="3" id="KW-1185">Reference proteome</keyword>
<dbReference type="EnsemblPlants" id="Bo9g120210.1">
    <property type="protein sequence ID" value="Bo9g120210.1"/>
    <property type="gene ID" value="Bo9g120210"/>
</dbReference>
<dbReference type="Proteomes" id="UP000032141">
    <property type="component" value="Chromosome C9"/>
</dbReference>
<evidence type="ECO:0008006" key="4">
    <source>
        <dbReference type="Google" id="ProtNLM"/>
    </source>
</evidence>
<evidence type="ECO:0000256" key="1">
    <source>
        <dbReference type="SAM" id="SignalP"/>
    </source>
</evidence>
<dbReference type="HOGENOM" id="CLU_2797504_0_0_1"/>
<feature type="chain" id="PRO_5002270925" description="Secreted protein" evidence="1">
    <location>
        <begin position="24"/>
        <end position="68"/>
    </location>
</feature>
<dbReference type="Gramene" id="Bo9g120210.1">
    <property type="protein sequence ID" value="Bo9g120210.1"/>
    <property type="gene ID" value="Bo9g120210"/>
</dbReference>
<organism evidence="2 3">
    <name type="scientific">Brassica oleracea var. oleracea</name>
    <dbReference type="NCBI Taxonomy" id="109376"/>
    <lineage>
        <taxon>Eukaryota</taxon>
        <taxon>Viridiplantae</taxon>
        <taxon>Streptophyta</taxon>
        <taxon>Embryophyta</taxon>
        <taxon>Tracheophyta</taxon>
        <taxon>Spermatophyta</taxon>
        <taxon>Magnoliopsida</taxon>
        <taxon>eudicotyledons</taxon>
        <taxon>Gunneridae</taxon>
        <taxon>Pentapetalae</taxon>
        <taxon>rosids</taxon>
        <taxon>malvids</taxon>
        <taxon>Brassicales</taxon>
        <taxon>Brassicaceae</taxon>
        <taxon>Brassiceae</taxon>
        <taxon>Brassica</taxon>
    </lineage>
</organism>
<reference evidence="2 3" key="1">
    <citation type="journal article" date="2014" name="Genome Biol.">
        <title>Transcriptome and methylome profiling reveals relics of genome dominance in the mesopolyploid Brassica oleracea.</title>
        <authorList>
            <person name="Parkin I.A."/>
            <person name="Koh C."/>
            <person name="Tang H."/>
            <person name="Robinson S.J."/>
            <person name="Kagale S."/>
            <person name="Clarke W.E."/>
            <person name="Town C.D."/>
            <person name="Nixon J."/>
            <person name="Krishnakumar V."/>
            <person name="Bidwell S.L."/>
            <person name="Denoeud F."/>
            <person name="Belcram H."/>
            <person name="Links M.G."/>
            <person name="Just J."/>
            <person name="Clarke C."/>
            <person name="Bender T."/>
            <person name="Huebert T."/>
            <person name="Mason A.S."/>
            <person name="Pires J.C."/>
            <person name="Barker G."/>
            <person name="Moore J."/>
            <person name="Walley P.G."/>
            <person name="Manoli S."/>
            <person name="Batley J."/>
            <person name="Edwards D."/>
            <person name="Nelson M.N."/>
            <person name="Wang X."/>
            <person name="Paterson A.H."/>
            <person name="King G."/>
            <person name="Bancroft I."/>
            <person name="Chalhoub B."/>
            <person name="Sharpe A.G."/>
        </authorList>
    </citation>
    <scope>NUCLEOTIDE SEQUENCE</scope>
    <source>
        <strain evidence="2 3">cv. TO1000</strain>
    </source>
</reference>
<reference evidence="2" key="2">
    <citation type="submission" date="2015-03" db="UniProtKB">
        <authorList>
            <consortium name="EnsemblPlants"/>
        </authorList>
    </citation>
    <scope>IDENTIFICATION</scope>
</reference>
<evidence type="ECO:0000313" key="2">
    <source>
        <dbReference type="EnsemblPlants" id="Bo9g120210.1"/>
    </source>
</evidence>
<protein>
    <recommendedName>
        <fullName evidence="4">Secreted protein</fullName>
    </recommendedName>
</protein>
<dbReference type="AlphaFoldDB" id="A0A0D3EB91"/>
<keyword evidence="1" id="KW-0732">Signal</keyword>
<accession>A0A0D3EB91</accession>
<sequence>MFHRRHKASISCLFLVGNHLSSSSSVSKNPGCSVCWWSLCLWKDWMGICNKNGIRHTRTVLPQKFSVL</sequence>
<name>A0A0D3EB91_BRAOL</name>
<evidence type="ECO:0000313" key="3">
    <source>
        <dbReference type="Proteomes" id="UP000032141"/>
    </source>
</evidence>
<proteinExistence type="predicted"/>